<accession>A0ACB0YRZ6</accession>
<gene>
    <name evidence="1" type="ORF">MENTE1834_LOCUS15736</name>
</gene>
<organism evidence="1 2">
    <name type="scientific">Meloidogyne enterolobii</name>
    <name type="common">Root-knot nematode worm</name>
    <name type="synonym">Meloidogyne mayaguensis</name>
    <dbReference type="NCBI Taxonomy" id="390850"/>
    <lineage>
        <taxon>Eukaryota</taxon>
        <taxon>Metazoa</taxon>
        <taxon>Ecdysozoa</taxon>
        <taxon>Nematoda</taxon>
        <taxon>Chromadorea</taxon>
        <taxon>Rhabditida</taxon>
        <taxon>Tylenchina</taxon>
        <taxon>Tylenchomorpha</taxon>
        <taxon>Tylenchoidea</taxon>
        <taxon>Meloidogynidae</taxon>
        <taxon>Meloidogyninae</taxon>
        <taxon>Meloidogyne</taxon>
    </lineage>
</organism>
<keyword evidence="2" id="KW-1185">Reference proteome</keyword>
<evidence type="ECO:0000313" key="2">
    <source>
        <dbReference type="Proteomes" id="UP001497535"/>
    </source>
</evidence>
<reference evidence="1" key="1">
    <citation type="submission" date="2023-11" db="EMBL/GenBank/DDBJ databases">
        <authorList>
            <person name="Poullet M."/>
        </authorList>
    </citation>
    <scope>NUCLEOTIDE SEQUENCE</scope>
    <source>
        <strain evidence="1">E1834</strain>
    </source>
</reference>
<name>A0ACB0YRZ6_MELEN</name>
<protein>
    <submittedName>
        <fullName evidence="1">Uncharacterized protein</fullName>
    </submittedName>
</protein>
<proteinExistence type="predicted"/>
<comment type="caution">
    <text evidence="1">The sequence shown here is derived from an EMBL/GenBank/DDBJ whole genome shotgun (WGS) entry which is preliminary data.</text>
</comment>
<evidence type="ECO:0000313" key="1">
    <source>
        <dbReference type="EMBL" id="CAK5059535.1"/>
    </source>
</evidence>
<sequence>MYKMMPSRCQSYTTLPRPEPEIIDEIVYNNKNQQIYGGHEEIHSQFRAPIRSVSRSINSKNPSINFSPSHFPYANGGFVNPTNIENNFDINWSSDHETETIPWSTISLTSWLTVSFIIFIFTLFCIHTLFTNTKVRNYNYYLDKKQFKDKKSGMKC</sequence>
<dbReference type="Proteomes" id="UP001497535">
    <property type="component" value="Unassembled WGS sequence"/>
</dbReference>
<dbReference type="EMBL" id="CAVMJV010000017">
    <property type="protein sequence ID" value="CAK5059535.1"/>
    <property type="molecule type" value="Genomic_DNA"/>
</dbReference>